<keyword evidence="5 7" id="KW-0573">Peptidoglycan synthesis</keyword>
<evidence type="ECO:0000259" key="8">
    <source>
        <dbReference type="PROSITE" id="PS52029"/>
    </source>
</evidence>
<evidence type="ECO:0000313" key="9">
    <source>
        <dbReference type="EMBL" id="KUJ78073.1"/>
    </source>
</evidence>
<dbReference type="GO" id="GO:0004180">
    <property type="term" value="F:carboxypeptidase activity"/>
    <property type="evidence" value="ECO:0007669"/>
    <property type="project" value="UniProtKB-ARBA"/>
</dbReference>
<reference evidence="9 10" key="1">
    <citation type="submission" date="2015-12" db="EMBL/GenBank/DDBJ databases">
        <authorList>
            <person name="Shamseldin A."/>
            <person name="Moawad H."/>
            <person name="Abd El-Rahim W.M."/>
            <person name="Sadowsky M.J."/>
        </authorList>
    </citation>
    <scope>NUCLEOTIDE SEQUENCE [LARGE SCALE GENOMIC DNA]</scope>
    <source>
        <strain evidence="9 10">ZGT118</strain>
    </source>
</reference>
<organism evidence="9 10">
    <name type="scientific">Ruegeria marisrubri</name>
    <dbReference type="NCBI Taxonomy" id="1685379"/>
    <lineage>
        <taxon>Bacteria</taxon>
        <taxon>Pseudomonadati</taxon>
        <taxon>Pseudomonadota</taxon>
        <taxon>Alphaproteobacteria</taxon>
        <taxon>Rhodobacterales</taxon>
        <taxon>Roseobacteraceae</taxon>
        <taxon>Ruegeria</taxon>
    </lineage>
</organism>
<dbReference type="Gene3D" id="2.40.440.10">
    <property type="entry name" value="L,D-transpeptidase catalytic domain-like"/>
    <property type="match status" value="1"/>
</dbReference>
<dbReference type="OrthoDB" id="9809748at2"/>
<dbReference type="GO" id="GO:0009252">
    <property type="term" value="P:peptidoglycan biosynthetic process"/>
    <property type="evidence" value="ECO:0007669"/>
    <property type="project" value="UniProtKB-UniPathway"/>
</dbReference>
<evidence type="ECO:0000256" key="5">
    <source>
        <dbReference type="ARBA" id="ARBA00022984"/>
    </source>
</evidence>
<accession>A0A0X3TQT5</accession>
<dbReference type="InterPro" id="IPR005490">
    <property type="entry name" value="LD_TPept_cat_dom"/>
</dbReference>
<dbReference type="GO" id="GO:0071555">
    <property type="term" value="P:cell wall organization"/>
    <property type="evidence" value="ECO:0007669"/>
    <property type="project" value="UniProtKB-UniRule"/>
</dbReference>
<comment type="similarity">
    <text evidence="2">Belongs to the YkuD family.</text>
</comment>
<proteinExistence type="inferred from homology"/>
<name>A0A0X3TQT5_9RHOB</name>
<dbReference type="InterPro" id="IPR038063">
    <property type="entry name" value="Transpep_catalytic_dom"/>
</dbReference>
<keyword evidence="4 7" id="KW-0133">Cell shape</keyword>
<dbReference type="UniPathway" id="UPA00219"/>
<dbReference type="EMBL" id="LQBQ01000023">
    <property type="protein sequence ID" value="KUJ78073.1"/>
    <property type="molecule type" value="Genomic_DNA"/>
</dbReference>
<feature type="active site" description="Proton donor/acceptor" evidence="7">
    <location>
        <position position="125"/>
    </location>
</feature>
<dbReference type="PROSITE" id="PS52029">
    <property type="entry name" value="LD_TPASE"/>
    <property type="match status" value="1"/>
</dbReference>
<dbReference type="GO" id="GO:0016740">
    <property type="term" value="F:transferase activity"/>
    <property type="evidence" value="ECO:0007669"/>
    <property type="project" value="UniProtKB-KW"/>
</dbReference>
<dbReference type="PROSITE" id="PS51257">
    <property type="entry name" value="PROKAR_LIPOPROTEIN"/>
    <property type="match status" value="1"/>
</dbReference>
<evidence type="ECO:0000256" key="4">
    <source>
        <dbReference type="ARBA" id="ARBA00022960"/>
    </source>
</evidence>
<evidence type="ECO:0000256" key="2">
    <source>
        <dbReference type="ARBA" id="ARBA00005992"/>
    </source>
</evidence>
<dbReference type="Pfam" id="PF03734">
    <property type="entry name" value="YkuD"/>
    <property type="match status" value="1"/>
</dbReference>
<dbReference type="Proteomes" id="UP000053791">
    <property type="component" value="Unassembled WGS sequence"/>
</dbReference>
<dbReference type="AlphaFoldDB" id="A0A0X3TQT5"/>
<evidence type="ECO:0000256" key="7">
    <source>
        <dbReference type="PROSITE-ProRule" id="PRU01373"/>
    </source>
</evidence>
<evidence type="ECO:0000256" key="1">
    <source>
        <dbReference type="ARBA" id="ARBA00004752"/>
    </source>
</evidence>
<feature type="active site" description="Nucleophile" evidence="7">
    <location>
        <position position="147"/>
    </location>
</feature>
<keyword evidence="6 7" id="KW-0961">Cell wall biogenesis/degradation</keyword>
<sequence length="172" mass="18828">MDRRAFGLGAVAMLGLSACASGDPRFRSYNGPEVTSVVVNKSARKLYLLHHDKVLKQYDVDLGFAPNGTKKARGDGRTPEGTYLINRRNPNSQFHLSIGISYPNAQDMAAAKAAGVDPGGDIFIHGEPNKRKDRRRARKTPDWTAGCIAVKNDEIEEIYAMVKNGTTISLRP</sequence>
<evidence type="ECO:0000313" key="10">
    <source>
        <dbReference type="Proteomes" id="UP000053791"/>
    </source>
</evidence>
<dbReference type="STRING" id="1685379.AVO45_08920"/>
<evidence type="ECO:0000256" key="3">
    <source>
        <dbReference type="ARBA" id="ARBA00022679"/>
    </source>
</evidence>
<dbReference type="PANTHER" id="PTHR36699:SF1">
    <property type="entry name" value="L,D-TRANSPEPTIDASE YAFK-RELATED"/>
    <property type="match status" value="1"/>
</dbReference>
<keyword evidence="3" id="KW-0808">Transferase</keyword>
<keyword evidence="10" id="KW-1185">Reference proteome</keyword>
<comment type="caution">
    <text evidence="9">The sequence shown here is derived from an EMBL/GenBank/DDBJ whole genome shotgun (WGS) entry which is preliminary data.</text>
</comment>
<evidence type="ECO:0000256" key="6">
    <source>
        <dbReference type="ARBA" id="ARBA00023316"/>
    </source>
</evidence>
<dbReference type="CDD" id="cd16913">
    <property type="entry name" value="YkuD_like"/>
    <property type="match status" value="1"/>
</dbReference>
<dbReference type="GO" id="GO:0008360">
    <property type="term" value="P:regulation of cell shape"/>
    <property type="evidence" value="ECO:0007669"/>
    <property type="project" value="UniProtKB-UniRule"/>
</dbReference>
<comment type="pathway">
    <text evidence="1 7">Cell wall biogenesis; peptidoglycan biosynthesis.</text>
</comment>
<dbReference type="PANTHER" id="PTHR36699">
    <property type="entry name" value="LD-TRANSPEPTIDASE"/>
    <property type="match status" value="1"/>
</dbReference>
<dbReference type="RefSeq" id="WP_068347223.1">
    <property type="nucleotide sequence ID" value="NZ_LQBQ01000023.1"/>
</dbReference>
<dbReference type="SUPFAM" id="SSF141523">
    <property type="entry name" value="L,D-transpeptidase catalytic domain-like"/>
    <property type="match status" value="1"/>
</dbReference>
<gene>
    <name evidence="9" type="ORF">AVO45_08920</name>
</gene>
<protein>
    <recommendedName>
        <fullName evidence="8">L,D-TPase catalytic domain-containing protein</fullName>
    </recommendedName>
</protein>
<feature type="domain" description="L,D-TPase catalytic" evidence="8">
    <location>
        <begin position="35"/>
        <end position="171"/>
    </location>
</feature>